<reference evidence="2 3" key="1">
    <citation type="submission" date="2012-05" db="EMBL/GenBank/DDBJ databases">
        <title>Recombination and specialization in a pathogen metapopulation.</title>
        <authorList>
            <person name="Gardiner A."/>
            <person name="Kemen E."/>
            <person name="Schultz-Larsen T."/>
            <person name="MacLean D."/>
            <person name="Van Oosterhout C."/>
            <person name="Jones J.D.G."/>
        </authorList>
    </citation>
    <scope>NUCLEOTIDE SEQUENCE [LARGE SCALE GENOMIC DNA]</scope>
    <source>
        <strain evidence="2 3">Ac Nc2</strain>
    </source>
</reference>
<dbReference type="PANTHER" id="PTHR21780">
    <property type="entry name" value="TRANSMEMBRANE PROTEIN 209"/>
    <property type="match status" value="1"/>
</dbReference>
<evidence type="ECO:0000313" key="3">
    <source>
        <dbReference type="Proteomes" id="UP000053237"/>
    </source>
</evidence>
<keyword evidence="1" id="KW-0472">Membrane</keyword>
<name>A0A024G5M2_9STRA</name>
<dbReference type="STRING" id="65357.A0A024G5M2"/>
<keyword evidence="1" id="KW-0812">Transmembrane</keyword>
<comment type="caution">
    <text evidence="2">The sequence shown here is derived from an EMBL/GenBank/DDBJ whole genome shotgun (WGS) entry which is preliminary data.</text>
</comment>
<accession>A0A024G5M2</accession>
<dbReference type="EMBL" id="CAIX01000025">
    <property type="protein sequence ID" value="CCI41843.1"/>
    <property type="molecule type" value="Genomic_DNA"/>
</dbReference>
<keyword evidence="1" id="KW-1133">Transmembrane helix</keyword>
<sequence>MTTKADAANYLEILEADAIRTKKLQTYNTALGYWSFLLSVILAFSLPSPIRVLTGQWSLSFVACISALSGHMILLVAIACCIRCCLVQAEEFWDKYKMYCKLQAPSFLPEPLSNAYDTLLNLTGPSSYQQARQRKREQERQDDQHRSTLNLRRSFFDRETTDDVNSCLQSLRSANETQSVDSGSIFATSYTPETFGVYGNAVAVPRLYQASDYDPRHKNRKFQDKESDALHTTSDPQIAWKLLENWGLDMFMHLYCRNLRRLLAFHLKDVMEALLNNVQELNKCGIMTDVLLRRAPSQAILSPPGNSRQLTNATLADMVQHFAKDPYFYSSERAVYLLDEHMSFEKYLKVGDPSSTEYVSLDRQQYVLERLILLSKDRNLNRYRWKSGFSWKGKQWTESLPSDAEILMNVFCCMLDNLLPADNERDRPFWKSYFLNKGLWVPLSSRFRNRICLVQTVSNPPHFKVMAKGTVYEVVPGEENCFHAIIVFLHAVKKMKAGYLESINLHRVLDHVFQVSK</sequence>
<feature type="transmembrane region" description="Helical" evidence="1">
    <location>
        <begin position="31"/>
        <end position="50"/>
    </location>
</feature>
<dbReference type="InParanoid" id="A0A024G5M2"/>
<evidence type="ECO:0000256" key="1">
    <source>
        <dbReference type="SAM" id="Phobius"/>
    </source>
</evidence>
<organism evidence="2 3">
    <name type="scientific">Albugo candida</name>
    <dbReference type="NCBI Taxonomy" id="65357"/>
    <lineage>
        <taxon>Eukaryota</taxon>
        <taxon>Sar</taxon>
        <taxon>Stramenopiles</taxon>
        <taxon>Oomycota</taxon>
        <taxon>Peronosporomycetes</taxon>
        <taxon>Albuginales</taxon>
        <taxon>Albuginaceae</taxon>
        <taxon>Albugo</taxon>
    </lineage>
</organism>
<dbReference type="Pfam" id="PF09786">
    <property type="entry name" value="CytochromB561_N"/>
    <property type="match status" value="1"/>
</dbReference>
<dbReference type="OrthoDB" id="509821at2759"/>
<dbReference type="AlphaFoldDB" id="A0A024G5M2"/>
<proteinExistence type="predicted"/>
<dbReference type="Proteomes" id="UP000053237">
    <property type="component" value="Unassembled WGS sequence"/>
</dbReference>
<evidence type="ECO:0000313" key="2">
    <source>
        <dbReference type="EMBL" id="CCI41843.1"/>
    </source>
</evidence>
<feature type="transmembrane region" description="Helical" evidence="1">
    <location>
        <begin position="57"/>
        <end position="79"/>
    </location>
</feature>
<protein>
    <recommendedName>
        <fullName evidence="4">Transmembrane protein</fullName>
    </recommendedName>
</protein>
<keyword evidence="3" id="KW-1185">Reference proteome</keyword>
<gene>
    <name evidence="2" type="ORF">BN9_026270</name>
</gene>
<dbReference type="GO" id="GO:0016020">
    <property type="term" value="C:membrane"/>
    <property type="evidence" value="ECO:0007669"/>
    <property type="project" value="TreeGrafter"/>
</dbReference>
<dbReference type="PANTHER" id="PTHR21780:SF0">
    <property type="entry name" value="TRANSMEMBRANE PROTEIN 209"/>
    <property type="match status" value="1"/>
</dbReference>
<evidence type="ECO:0008006" key="4">
    <source>
        <dbReference type="Google" id="ProtNLM"/>
    </source>
</evidence>
<dbReference type="InterPro" id="IPR019176">
    <property type="entry name" value="Cytochrome_B561-rel"/>
</dbReference>